<feature type="region of interest" description="Disordered" evidence="7">
    <location>
        <begin position="15"/>
        <end position="37"/>
    </location>
</feature>
<dbReference type="Proteomes" id="UP000828390">
    <property type="component" value="Unassembled WGS sequence"/>
</dbReference>
<evidence type="ECO:0000256" key="3">
    <source>
        <dbReference type="ARBA" id="ARBA00022692"/>
    </source>
</evidence>
<evidence type="ECO:0000256" key="7">
    <source>
        <dbReference type="SAM" id="MobiDB-lite"/>
    </source>
</evidence>
<comment type="subcellular location">
    <subcellularLocation>
        <location evidence="1">Membrane</location>
        <topology evidence="1">Multi-pass membrane protein</topology>
    </subcellularLocation>
</comment>
<reference evidence="9" key="2">
    <citation type="submission" date="2020-11" db="EMBL/GenBank/DDBJ databases">
        <authorList>
            <person name="McCartney M.A."/>
            <person name="Auch B."/>
            <person name="Kono T."/>
            <person name="Mallez S."/>
            <person name="Becker A."/>
            <person name="Gohl D.M."/>
            <person name="Silverstein K.A.T."/>
            <person name="Koren S."/>
            <person name="Bechman K.B."/>
            <person name="Herman A."/>
            <person name="Abrahante J.E."/>
            <person name="Garbe J."/>
        </authorList>
    </citation>
    <scope>NUCLEOTIDE SEQUENCE</scope>
    <source>
        <strain evidence="9">Duluth1</strain>
        <tissue evidence="9">Whole animal</tissue>
    </source>
</reference>
<keyword evidence="3 8" id="KW-0812">Transmembrane</keyword>
<sequence>MSNQPYIPMSTFAGTLEEPNTAGSSVSGNPAVISRQQNRPETPNYLEYFRNLITQLFDCALLSANTSQMRSLTDLNTRGIKVAYFYPALVLIILSFSLQFTFTVCVLMIRRSKNKDEHDGNDPDLVLNRRRRRLSENNIDTVCFILQMAIVIVNIGIACVGIEPERGGENMVKVVGDVHNCTQMVATTVQP</sequence>
<proteinExistence type="inferred from homology"/>
<dbReference type="GO" id="GO:0042246">
    <property type="term" value="P:tissue regeneration"/>
    <property type="evidence" value="ECO:0007669"/>
    <property type="project" value="InterPro"/>
</dbReference>
<dbReference type="PANTHER" id="PTHR12316:SF17">
    <property type="entry name" value="NINJURIN C, ISOFORM D"/>
    <property type="match status" value="1"/>
</dbReference>
<evidence type="ECO:0000256" key="4">
    <source>
        <dbReference type="ARBA" id="ARBA00022889"/>
    </source>
</evidence>
<protein>
    <submittedName>
        <fullName evidence="9">Uncharacterized protein</fullName>
    </submittedName>
</protein>
<name>A0A9D4CUH7_DREPO</name>
<keyword evidence="10" id="KW-1185">Reference proteome</keyword>
<keyword evidence="4" id="KW-0130">Cell adhesion</keyword>
<feature type="transmembrane region" description="Helical" evidence="8">
    <location>
        <begin position="84"/>
        <end position="109"/>
    </location>
</feature>
<evidence type="ECO:0000256" key="2">
    <source>
        <dbReference type="ARBA" id="ARBA00008141"/>
    </source>
</evidence>
<reference evidence="9" key="1">
    <citation type="journal article" date="2019" name="bioRxiv">
        <title>The Genome of the Zebra Mussel, Dreissena polymorpha: A Resource for Invasive Species Research.</title>
        <authorList>
            <person name="McCartney M.A."/>
            <person name="Auch B."/>
            <person name="Kono T."/>
            <person name="Mallez S."/>
            <person name="Zhang Y."/>
            <person name="Obille A."/>
            <person name="Becker A."/>
            <person name="Abrahante J.E."/>
            <person name="Garbe J."/>
            <person name="Badalamenti J.P."/>
            <person name="Herman A."/>
            <person name="Mangelson H."/>
            <person name="Liachko I."/>
            <person name="Sullivan S."/>
            <person name="Sone E.D."/>
            <person name="Koren S."/>
            <person name="Silverstein K.A.T."/>
            <person name="Beckman K.B."/>
            <person name="Gohl D.M."/>
        </authorList>
    </citation>
    <scope>NUCLEOTIDE SEQUENCE</scope>
    <source>
        <strain evidence="9">Duluth1</strain>
        <tissue evidence="9">Whole animal</tissue>
    </source>
</reference>
<evidence type="ECO:0000313" key="10">
    <source>
        <dbReference type="Proteomes" id="UP000828390"/>
    </source>
</evidence>
<comment type="caution">
    <text evidence="9">The sequence shown here is derived from an EMBL/GenBank/DDBJ whole genome shotgun (WGS) entry which is preliminary data.</text>
</comment>
<comment type="similarity">
    <text evidence="2">Belongs to the ninjurin family.</text>
</comment>
<dbReference type="Pfam" id="PF04923">
    <property type="entry name" value="Ninjurin"/>
    <property type="match status" value="1"/>
</dbReference>
<keyword evidence="6 8" id="KW-0472">Membrane</keyword>
<dbReference type="GO" id="GO:0007155">
    <property type="term" value="P:cell adhesion"/>
    <property type="evidence" value="ECO:0007669"/>
    <property type="project" value="UniProtKB-KW"/>
</dbReference>
<evidence type="ECO:0000256" key="6">
    <source>
        <dbReference type="ARBA" id="ARBA00023136"/>
    </source>
</evidence>
<dbReference type="InterPro" id="IPR007007">
    <property type="entry name" value="Ninjurin"/>
</dbReference>
<dbReference type="AlphaFoldDB" id="A0A9D4CUH7"/>
<keyword evidence="5 8" id="KW-1133">Transmembrane helix</keyword>
<evidence type="ECO:0000313" key="9">
    <source>
        <dbReference type="EMBL" id="KAH3730508.1"/>
    </source>
</evidence>
<dbReference type="GO" id="GO:0016020">
    <property type="term" value="C:membrane"/>
    <property type="evidence" value="ECO:0007669"/>
    <property type="project" value="UniProtKB-SubCell"/>
</dbReference>
<organism evidence="9 10">
    <name type="scientific">Dreissena polymorpha</name>
    <name type="common">Zebra mussel</name>
    <name type="synonym">Mytilus polymorpha</name>
    <dbReference type="NCBI Taxonomy" id="45954"/>
    <lineage>
        <taxon>Eukaryota</taxon>
        <taxon>Metazoa</taxon>
        <taxon>Spiralia</taxon>
        <taxon>Lophotrochozoa</taxon>
        <taxon>Mollusca</taxon>
        <taxon>Bivalvia</taxon>
        <taxon>Autobranchia</taxon>
        <taxon>Heteroconchia</taxon>
        <taxon>Euheterodonta</taxon>
        <taxon>Imparidentia</taxon>
        <taxon>Neoheterodontei</taxon>
        <taxon>Myida</taxon>
        <taxon>Dreissenoidea</taxon>
        <taxon>Dreissenidae</taxon>
        <taxon>Dreissena</taxon>
    </lineage>
</organism>
<evidence type="ECO:0000256" key="5">
    <source>
        <dbReference type="ARBA" id="ARBA00022989"/>
    </source>
</evidence>
<dbReference type="PANTHER" id="PTHR12316">
    <property type="entry name" value="NINJURIN-RELATED"/>
    <property type="match status" value="1"/>
</dbReference>
<gene>
    <name evidence="9" type="ORF">DPMN_056498</name>
</gene>
<feature type="compositionally biased region" description="Polar residues" evidence="7">
    <location>
        <begin position="21"/>
        <end position="37"/>
    </location>
</feature>
<feature type="transmembrane region" description="Helical" evidence="8">
    <location>
        <begin position="139"/>
        <end position="163"/>
    </location>
</feature>
<accession>A0A9D4CUH7</accession>
<evidence type="ECO:0000256" key="8">
    <source>
        <dbReference type="SAM" id="Phobius"/>
    </source>
</evidence>
<dbReference type="EMBL" id="JAIWYP010000012">
    <property type="protein sequence ID" value="KAH3730508.1"/>
    <property type="molecule type" value="Genomic_DNA"/>
</dbReference>
<evidence type="ECO:0000256" key="1">
    <source>
        <dbReference type="ARBA" id="ARBA00004141"/>
    </source>
</evidence>